<name>A0ABR2PG64_9ROSI</name>
<keyword evidence="2" id="KW-1185">Reference proteome</keyword>
<sequence>MMDPSINLSMKAWSKPHDSRFGSKMSHEDLVRRTSEELDSVGLDVSSLLQQHCSEAAQSSPMGAVSLMFIRHFKIFMREHHPNMMALFEPRINGRIAENFISKLGFSHSFPKLSVKSHHLSINPLFFSSLLVNRALEAILRKEADHLNVDP</sequence>
<reference evidence="1 2" key="1">
    <citation type="journal article" date="2024" name="G3 (Bethesda)">
        <title>Genome assembly of Hibiscus sabdariffa L. provides insights into metabolisms of medicinal natural products.</title>
        <authorList>
            <person name="Kim T."/>
        </authorList>
    </citation>
    <scope>NUCLEOTIDE SEQUENCE [LARGE SCALE GENOMIC DNA]</scope>
    <source>
        <strain evidence="1">TK-2024</strain>
        <tissue evidence="1">Old leaves</tissue>
    </source>
</reference>
<accession>A0ABR2PG64</accession>
<protein>
    <submittedName>
        <fullName evidence="1">Uncharacterized protein</fullName>
    </submittedName>
</protein>
<comment type="caution">
    <text evidence="1">The sequence shown here is derived from an EMBL/GenBank/DDBJ whole genome shotgun (WGS) entry which is preliminary data.</text>
</comment>
<dbReference type="Proteomes" id="UP001396334">
    <property type="component" value="Unassembled WGS sequence"/>
</dbReference>
<gene>
    <name evidence="1" type="ORF">V6N11_027182</name>
</gene>
<evidence type="ECO:0000313" key="1">
    <source>
        <dbReference type="EMBL" id="KAK8987431.1"/>
    </source>
</evidence>
<proteinExistence type="predicted"/>
<evidence type="ECO:0000313" key="2">
    <source>
        <dbReference type="Proteomes" id="UP001396334"/>
    </source>
</evidence>
<organism evidence="1 2">
    <name type="scientific">Hibiscus sabdariffa</name>
    <name type="common">roselle</name>
    <dbReference type="NCBI Taxonomy" id="183260"/>
    <lineage>
        <taxon>Eukaryota</taxon>
        <taxon>Viridiplantae</taxon>
        <taxon>Streptophyta</taxon>
        <taxon>Embryophyta</taxon>
        <taxon>Tracheophyta</taxon>
        <taxon>Spermatophyta</taxon>
        <taxon>Magnoliopsida</taxon>
        <taxon>eudicotyledons</taxon>
        <taxon>Gunneridae</taxon>
        <taxon>Pentapetalae</taxon>
        <taxon>rosids</taxon>
        <taxon>malvids</taxon>
        <taxon>Malvales</taxon>
        <taxon>Malvaceae</taxon>
        <taxon>Malvoideae</taxon>
        <taxon>Hibiscus</taxon>
    </lineage>
</organism>
<dbReference type="EMBL" id="JBBPBN010000060">
    <property type="protein sequence ID" value="KAK8987431.1"/>
    <property type="molecule type" value="Genomic_DNA"/>
</dbReference>